<keyword evidence="1 2" id="KW-0732">Signal</keyword>
<protein>
    <recommendedName>
        <fullName evidence="3">IPT/TIG domain-containing protein</fullName>
    </recommendedName>
</protein>
<dbReference type="Pfam" id="PF13517">
    <property type="entry name" value="FG-GAP_3"/>
    <property type="match status" value="2"/>
</dbReference>
<dbReference type="eggNOG" id="COG1372">
    <property type="taxonomic scope" value="Bacteria"/>
</dbReference>
<dbReference type="Proteomes" id="UP000017396">
    <property type="component" value="Chromosome"/>
</dbReference>
<dbReference type="KEGG" id="glj:GKIL_4317"/>
<dbReference type="OrthoDB" id="504474at2"/>
<name>U5QNU8_GLOK1</name>
<feature type="domain" description="IPT/TIG" evidence="3">
    <location>
        <begin position="365"/>
        <end position="439"/>
    </location>
</feature>
<dbReference type="PANTHER" id="PTHR46580">
    <property type="entry name" value="SENSOR KINASE-RELATED"/>
    <property type="match status" value="1"/>
</dbReference>
<evidence type="ECO:0000313" key="4">
    <source>
        <dbReference type="EMBL" id="AGY60563.1"/>
    </source>
</evidence>
<dbReference type="HOGENOM" id="CLU_386238_0_0_3"/>
<evidence type="ECO:0000256" key="1">
    <source>
        <dbReference type="ARBA" id="ARBA00022729"/>
    </source>
</evidence>
<keyword evidence="5" id="KW-1185">Reference proteome</keyword>
<dbReference type="PATRIC" id="fig|1183438.3.peg.4245"/>
<dbReference type="Gene3D" id="2.60.40.10">
    <property type="entry name" value="Immunoglobulins"/>
    <property type="match status" value="1"/>
</dbReference>
<dbReference type="Pfam" id="PF01839">
    <property type="entry name" value="FG-GAP"/>
    <property type="match status" value="1"/>
</dbReference>
<evidence type="ECO:0000313" key="5">
    <source>
        <dbReference type="Proteomes" id="UP000017396"/>
    </source>
</evidence>
<dbReference type="EMBL" id="CP003587">
    <property type="protein sequence ID" value="AGY60563.1"/>
    <property type="molecule type" value="Genomic_DNA"/>
</dbReference>
<dbReference type="eggNOG" id="COG1404">
    <property type="taxonomic scope" value="Bacteria"/>
</dbReference>
<dbReference type="eggNOG" id="COG5263">
    <property type="taxonomic scope" value="Bacteria"/>
</dbReference>
<reference evidence="4 5" key="1">
    <citation type="journal article" date="2013" name="PLoS ONE">
        <title>Cultivation and Complete Genome Sequencing of Gloeobacter kilaueensis sp. nov., from a Lava Cave in Kilauea Caldera, Hawai'i.</title>
        <authorList>
            <person name="Saw J.H."/>
            <person name="Schatz M."/>
            <person name="Brown M.V."/>
            <person name="Kunkel D.D."/>
            <person name="Foster J.S."/>
            <person name="Shick H."/>
            <person name="Christensen S."/>
            <person name="Hou S."/>
            <person name="Wan X."/>
            <person name="Donachie S.P."/>
        </authorList>
    </citation>
    <scope>NUCLEOTIDE SEQUENCE [LARGE SCALE GENOMIC DNA]</scope>
    <source>
        <strain evidence="5">JS</strain>
    </source>
</reference>
<dbReference type="SUPFAM" id="SSF81296">
    <property type="entry name" value="E set domains"/>
    <property type="match status" value="1"/>
</dbReference>
<dbReference type="CDD" id="cd00102">
    <property type="entry name" value="IPT"/>
    <property type="match status" value="1"/>
</dbReference>
<dbReference type="InterPro" id="IPR013517">
    <property type="entry name" value="FG-GAP"/>
</dbReference>
<dbReference type="Gene3D" id="2.130.10.130">
    <property type="entry name" value="Integrin alpha, N-terminal"/>
    <property type="match status" value="1"/>
</dbReference>
<gene>
    <name evidence="4" type="ORF">GKIL_4317</name>
</gene>
<proteinExistence type="predicted"/>
<feature type="chain" id="PRO_5004664106" description="IPT/TIG domain-containing protein" evidence="2">
    <location>
        <begin position="30"/>
        <end position="715"/>
    </location>
</feature>
<dbReference type="PANTHER" id="PTHR46580:SF2">
    <property type="entry name" value="MAM DOMAIN-CONTAINING PROTEIN"/>
    <property type="match status" value="1"/>
</dbReference>
<dbReference type="InterPro" id="IPR028994">
    <property type="entry name" value="Integrin_alpha_N"/>
</dbReference>
<dbReference type="InterPro" id="IPR014756">
    <property type="entry name" value="Ig_E-set"/>
</dbReference>
<dbReference type="AlphaFoldDB" id="U5QNU8"/>
<dbReference type="InterPro" id="IPR013783">
    <property type="entry name" value="Ig-like_fold"/>
</dbReference>
<accession>U5QNU8</accession>
<evidence type="ECO:0000259" key="3">
    <source>
        <dbReference type="Pfam" id="PF01833"/>
    </source>
</evidence>
<organism evidence="4 5">
    <name type="scientific">Gloeobacter kilaueensis (strain ATCC BAA-2537 / CCAP 1431/1 / ULC 316 / JS1)</name>
    <dbReference type="NCBI Taxonomy" id="1183438"/>
    <lineage>
        <taxon>Bacteria</taxon>
        <taxon>Bacillati</taxon>
        <taxon>Cyanobacteriota</taxon>
        <taxon>Cyanophyceae</taxon>
        <taxon>Gloeobacterales</taxon>
        <taxon>Gloeobacteraceae</taxon>
        <taxon>Gloeobacter</taxon>
    </lineage>
</organism>
<evidence type="ECO:0000256" key="2">
    <source>
        <dbReference type="SAM" id="SignalP"/>
    </source>
</evidence>
<dbReference type="STRING" id="1183438.GKIL_4317"/>
<dbReference type="InterPro" id="IPR002909">
    <property type="entry name" value="IPT_dom"/>
</dbReference>
<feature type="signal peptide" evidence="2">
    <location>
        <begin position="1"/>
        <end position="29"/>
    </location>
</feature>
<dbReference type="Pfam" id="PF01833">
    <property type="entry name" value="TIG"/>
    <property type="match status" value="1"/>
</dbReference>
<sequence>MFIRVTNNLSVLFASTVCSLLFATPPVVAQVSPDALSCGNLTPVSKSDTSKPNMVTFASNLSYDTGDTTIGGLWEKSAAGSQGYPINYASYINALGQPLPGYPTTISQLITPDAIDSIVVNAVVDGMPYSQIYPTSAFFDAKAYKAGTVITPSSGSSANQTQAYLDYLGTSPAGTAPPSLGFLRPTPYLLFWTAAGVSIGSSTISYADNPAKRVALWQSIACKPTSGANNVQTGAFVLYNPEVAINSAPIAFTGVGIPASFNAYAVVITGLNPAEGEIGTALSVGGYNLKQSASGNPAKISFFNPSGNAGIESSPPAFVPSGAPNDGTILQATVPPGAATGRVSATADSITYYGPSFRVDVPLPPVIVALSVSSGPIGSTVVITGSGFSSTSAVTLNGTVASFVINSDTQITVTIPPGATSGPIQITNAGGSVNAGTFTVVQKPADFTGDGKSDILWRYQGTGSKQGYNQVWQMNGTSYVTAINLNTTTDLNWQIVGTGDFTGDGKTDILWRYQGTGSKQGYVQIWQMNGTSYVTAINLDPVTDLNWQIVGTGDFTGDGKTDILWRYQGTGSKQGYNQVWQMNGTSYVSSINLNTTTDLNWQIVGTDDFTGDGKTDILWRYQGTGSKQGLNQVWQMNGTSYVTAINLDPVTDLNWQIVGTGDFTGDGKTDILWRYQGTGSKQGYNQVWQMNGTSYVTAINLNTTTDLNWRIRGPR</sequence>
<dbReference type="SUPFAM" id="SSF69318">
    <property type="entry name" value="Integrin alpha N-terminal domain"/>
    <property type="match status" value="1"/>
</dbReference>